<dbReference type="Gene3D" id="1.25.40.10">
    <property type="entry name" value="Tetratricopeptide repeat domain"/>
    <property type="match status" value="1"/>
</dbReference>
<gene>
    <name evidence="2" type="ORF">GCM10009807_06930</name>
</gene>
<evidence type="ECO:0000259" key="1">
    <source>
        <dbReference type="Pfam" id="PF12770"/>
    </source>
</evidence>
<dbReference type="RefSeq" id="WP_344051643.1">
    <property type="nucleotide sequence ID" value="NZ_BAAAPK010000001.1"/>
</dbReference>
<evidence type="ECO:0000313" key="3">
    <source>
        <dbReference type="Proteomes" id="UP001500596"/>
    </source>
</evidence>
<reference evidence="2 3" key="1">
    <citation type="journal article" date="2019" name="Int. J. Syst. Evol. Microbiol.">
        <title>The Global Catalogue of Microorganisms (GCM) 10K type strain sequencing project: providing services to taxonomists for standard genome sequencing and annotation.</title>
        <authorList>
            <consortium name="The Broad Institute Genomics Platform"/>
            <consortium name="The Broad Institute Genome Sequencing Center for Infectious Disease"/>
            <person name="Wu L."/>
            <person name="Ma J."/>
        </authorList>
    </citation>
    <scope>NUCLEOTIDE SEQUENCE [LARGE SCALE GENOMIC DNA]</scope>
    <source>
        <strain evidence="2 3">JCM 15575</strain>
    </source>
</reference>
<organism evidence="2 3">
    <name type="scientific">Microbacterium lacus</name>
    <dbReference type="NCBI Taxonomy" id="415217"/>
    <lineage>
        <taxon>Bacteria</taxon>
        <taxon>Bacillati</taxon>
        <taxon>Actinomycetota</taxon>
        <taxon>Actinomycetes</taxon>
        <taxon>Micrococcales</taxon>
        <taxon>Microbacteriaceae</taxon>
        <taxon>Microbacterium</taxon>
    </lineage>
</organism>
<feature type="domain" description="CHAT" evidence="1">
    <location>
        <begin position="585"/>
        <end position="807"/>
    </location>
</feature>
<proteinExistence type="predicted"/>
<protein>
    <submittedName>
        <fullName evidence="2">CHAT domain-containing protein</fullName>
    </submittedName>
</protein>
<dbReference type="Proteomes" id="UP001500596">
    <property type="component" value="Unassembled WGS sequence"/>
</dbReference>
<keyword evidence="3" id="KW-1185">Reference proteome</keyword>
<name>A0ABN2G500_9MICO</name>
<comment type="caution">
    <text evidence="2">The sequence shown here is derived from an EMBL/GenBank/DDBJ whole genome shotgun (WGS) entry which is preliminary data.</text>
</comment>
<sequence length="823" mass="88367">MARSAAELHETAVRLANQGRHSAATRHLLTAQELTEDPGLRARILGTLGYIRARTGDPEGGERLCREAMALPGIDSRTYALLSGQLGALAEQAGRYDDSEKWLTRGIDALAEDTEERANLLVNRSLVNMRRLRLSAASEDASAASRIFASIGSPIDEAQSQHNEGYLALLAGDLVTAMRVMSGARSTLAEQSPVLAAMCDMDRAEVLRDAGQVREAERLLAHAAGVFGRQRMPQSRAEAEFHLARSLLAHDPVGARPIARHAARRFRGLGSASWALRADAVRMRAELSAGQVLRSGRRVGATGPVPSRSEIEETARGLARVGFAGEAAALRFTHEVWSARHEAVQDVRARPVRLVDGAPMEARTLAHQARATRAERRGRLAQARRFAAAGLDELAEWLSDFGSLDLQTSAVMQGNGLLGVGLAAAVRSGRPEAVFEWSERARHMSAQVLPLRPPPDPQLAEDLSELRMLRADGGDWQSQPRARELRERIRDRQWSTTGGAALQNRVGLDDLREALDEETAVLSFVFSGDSLHVLVTRRSDVALVDVAEWPRVRDALPGLRSDLDMAASVRGRMGEIVRRSLDDRLAALSAVLIDPVLARHSAQRCVITVPGVLSGIPWSMLPGLRGSAVTLAGSASRWIHQRGQETRLETAAFVAGPRVSRAQEEIAAASVTWRSPVIPDPATVDVVTDLSSSVDVLHVAAHGRHSADTPMLSGLDLTDGTLFGYDIDRMAKVPSLVVLSACEAGRSSVRWGEEAIGMTRAWLHAGTRCVIAAPVVVADDDACELLAAMHEGLAAGEEPAVALAAASARTGIVAPFQAHGSGF</sequence>
<dbReference type="InterPro" id="IPR011990">
    <property type="entry name" value="TPR-like_helical_dom_sf"/>
</dbReference>
<dbReference type="Pfam" id="PF12770">
    <property type="entry name" value="CHAT"/>
    <property type="match status" value="1"/>
</dbReference>
<evidence type="ECO:0000313" key="2">
    <source>
        <dbReference type="EMBL" id="GAA1665417.1"/>
    </source>
</evidence>
<dbReference type="SUPFAM" id="SSF48452">
    <property type="entry name" value="TPR-like"/>
    <property type="match status" value="2"/>
</dbReference>
<accession>A0ABN2G500</accession>
<dbReference type="InterPro" id="IPR024983">
    <property type="entry name" value="CHAT_dom"/>
</dbReference>
<dbReference type="EMBL" id="BAAAPK010000001">
    <property type="protein sequence ID" value="GAA1665417.1"/>
    <property type="molecule type" value="Genomic_DNA"/>
</dbReference>